<keyword evidence="2" id="KW-1185">Reference proteome</keyword>
<dbReference type="EMBL" id="JBHLVN010000009">
    <property type="protein sequence ID" value="MFC0296339.1"/>
    <property type="molecule type" value="Genomic_DNA"/>
</dbReference>
<gene>
    <name evidence="1" type="ORF">ACFFHQ_02395</name>
</gene>
<reference evidence="1 2" key="1">
    <citation type="submission" date="2024-09" db="EMBL/GenBank/DDBJ databases">
        <authorList>
            <person name="Sun Q."/>
            <person name="Mori K."/>
        </authorList>
    </citation>
    <scope>NUCLEOTIDE SEQUENCE [LARGE SCALE GENOMIC DNA]</scope>
    <source>
        <strain evidence="1 2">CCM 7224</strain>
    </source>
</reference>
<sequence>MDVGYFYKISIDSDTVIRRSSGERLKPGEMAEGVMVTVKTRKPLSAYKGGAAVEADEIVVERR</sequence>
<evidence type="ECO:0000313" key="2">
    <source>
        <dbReference type="Proteomes" id="UP001589785"/>
    </source>
</evidence>
<evidence type="ECO:0000313" key="1">
    <source>
        <dbReference type="EMBL" id="MFC0296339.1"/>
    </source>
</evidence>
<name>A0ABV6GR23_9BACL</name>
<accession>A0ABV6GR23</accession>
<dbReference type="RefSeq" id="WP_066231362.1">
    <property type="nucleotide sequence ID" value="NZ_JBHLVN010000009.1"/>
</dbReference>
<comment type="caution">
    <text evidence="1">The sequence shown here is derived from an EMBL/GenBank/DDBJ whole genome shotgun (WGS) entry which is preliminary data.</text>
</comment>
<organism evidence="1 2">
    <name type="scientific">Geobacillus jurassicus</name>
    <dbReference type="NCBI Taxonomy" id="235932"/>
    <lineage>
        <taxon>Bacteria</taxon>
        <taxon>Bacillati</taxon>
        <taxon>Bacillota</taxon>
        <taxon>Bacilli</taxon>
        <taxon>Bacillales</taxon>
        <taxon>Anoxybacillaceae</taxon>
        <taxon>Geobacillus</taxon>
    </lineage>
</organism>
<protein>
    <submittedName>
        <fullName evidence="1">Uncharacterized protein</fullName>
    </submittedName>
</protein>
<dbReference type="Proteomes" id="UP001589785">
    <property type="component" value="Unassembled WGS sequence"/>
</dbReference>
<proteinExistence type="predicted"/>